<accession>A0A5A9X8C6</accession>
<sequence length="129" mass="14282">MHEINCRTDCPDIGRCCRVFILNRGANYKRSIEEKTPFRVIKAEEQSCVATCKNLQADGLCSDYENRPATCWDYTPGVESLCALFVGPPKPGGMTELNPELLYMRESNTAHHSARAALEVTEGKAMPAA</sequence>
<reference evidence="1 2" key="1">
    <citation type="submission" date="2019-04" db="EMBL/GenBank/DDBJ databases">
        <title>Geobacter ruber sp. nov., ferric-reducing bacteria isolated from paddy soil.</title>
        <authorList>
            <person name="Xu Z."/>
            <person name="Masuda Y."/>
            <person name="Itoh H."/>
            <person name="Senoo K."/>
        </authorList>
    </citation>
    <scope>NUCLEOTIDE SEQUENCE [LARGE SCALE GENOMIC DNA]</scope>
    <source>
        <strain evidence="1 2">Red88</strain>
    </source>
</reference>
<dbReference type="OrthoDB" id="71604at2"/>
<evidence type="ECO:0000313" key="1">
    <source>
        <dbReference type="EMBL" id="KAA0888718.1"/>
    </source>
</evidence>
<keyword evidence="2" id="KW-1185">Reference proteome</keyword>
<dbReference type="AlphaFoldDB" id="A0A5A9X8C6"/>
<evidence type="ECO:0000313" key="2">
    <source>
        <dbReference type="Proteomes" id="UP000324298"/>
    </source>
</evidence>
<comment type="caution">
    <text evidence="1">The sequence shown here is derived from an EMBL/GenBank/DDBJ whole genome shotgun (WGS) entry which is preliminary data.</text>
</comment>
<dbReference type="EMBL" id="SRSD01000010">
    <property type="protein sequence ID" value="KAA0888718.1"/>
    <property type="molecule type" value="Genomic_DNA"/>
</dbReference>
<name>A0A5A9X8C6_9BACT</name>
<dbReference type="Proteomes" id="UP000324298">
    <property type="component" value="Unassembled WGS sequence"/>
</dbReference>
<dbReference type="RefSeq" id="WP_149308998.1">
    <property type="nucleotide sequence ID" value="NZ_SRSD01000010.1"/>
</dbReference>
<organism evidence="1 2">
    <name type="scientific">Oryzomonas rubra</name>
    <dbReference type="NCBI Taxonomy" id="2509454"/>
    <lineage>
        <taxon>Bacteria</taxon>
        <taxon>Pseudomonadati</taxon>
        <taxon>Thermodesulfobacteriota</taxon>
        <taxon>Desulfuromonadia</taxon>
        <taxon>Geobacterales</taxon>
        <taxon>Geobacteraceae</taxon>
        <taxon>Oryzomonas</taxon>
    </lineage>
</organism>
<protein>
    <submittedName>
        <fullName evidence="1">Uncharacterized protein</fullName>
    </submittedName>
</protein>
<proteinExistence type="predicted"/>
<gene>
    <name evidence="1" type="ORF">ET418_15165</name>
</gene>